<comment type="caution">
    <text evidence="2">The sequence shown here is derived from an EMBL/GenBank/DDBJ whole genome shotgun (WGS) entry which is preliminary data.</text>
</comment>
<evidence type="ECO:0000313" key="2">
    <source>
        <dbReference type="EMBL" id="MFC5823848.1"/>
    </source>
</evidence>
<evidence type="ECO:0008006" key="4">
    <source>
        <dbReference type="Google" id="ProtNLM"/>
    </source>
</evidence>
<dbReference type="RefSeq" id="WP_379513378.1">
    <property type="nucleotide sequence ID" value="NZ_JBHSPA010000011.1"/>
</dbReference>
<organism evidence="2 3">
    <name type="scientific">Nonomuraea insulae</name>
    <dbReference type="NCBI Taxonomy" id="1616787"/>
    <lineage>
        <taxon>Bacteria</taxon>
        <taxon>Bacillati</taxon>
        <taxon>Actinomycetota</taxon>
        <taxon>Actinomycetes</taxon>
        <taxon>Streptosporangiales</taxon>
        <taxon>Streptosporangiaceae</taxon>
        <taxon>Nonomuraea</taxon>
    </lineage>
</organism>
<gene>
    <name evidence="2" type="ORF">ACFPZ3_08315</name>
</gene>
<dbReference type="EMBL" id="JBHSPA010000011">
    <property type="protein sequence ID" value="MFC5823848.1"/>
    <property type="molecule type" value="Genomic_DNA"/>
</dbReference>
<evidence type="ECO:0000256" key="1">
    <source>
        <dbReference type="SAM" id="MobiDB-lite"/>
    </source>
</evidence>
<protein>
    <recommendedName>
        <fullName evidence="4">ABC-type nitrate/sulfonate/bicarbonate transport system substrate-binding protein</fullName>
    </recommendedName>
</protein>
<accession>A0ABW1CGQ6</accession>
<name>A0ABW1CGQ6_9ACTN</name>
<dbReference type="Proteomes" id="UP001596058">
    <property type="component" value="Unassembled WGS sequence"/>
</dbReference>
<reference evidence="3" key="1">
    <citation type="journal article" date="2019" name="Int. J. Syst. Evol. Microbiol.">
        <title>The Global Catalogue of Microorganisms (GCM) 10K type strain sequencing project: providing services to taxonomists for standard genome sequencing and annotation.</title>
        <authorList>
            <consortium name="The Broad Institute Genomics Platform"/>
            <consortium name="The Broad Institute Genome Sequencing Center for Infectious Disease"/>
            <person name="Wu L."/>
            <person name="Ma J."/>
        </authorList>
    </citation>
    <scope>NUCLEOTIDE SEQUENCE [LARGE SCALE GENOMIC DNA]</scope>
    <source>
        <strain evidence="3">CCUG 53903</strain>
    </source>
</reference>
<proteinExistence type="predicted"/>
<sequence length="345" mass="34904">MGTMAAGKAGRRPLTVGAFSPSVLLRTGRRLGLVGPDVAETAVASSPAQFAALLDGTIDAALTSPDNVIAYRFVPGNPLGRTADVRIVSAVDRGLGLALYARPGVSSAAGLKGEVIGVDVPDSGFAFALYAALEALGLRPGDYRTVALGSTPRRLEALLGGGCAATMLNAGADLRAQEAGAVRLAGVPRPYLGTVLCSLGGDPAVRALADDLRATALAILAGEADTVATEEAAEALRLPEAAATRYLDRLKDPDEGLVADGLADVESLSTVLGLRRRYGDAPTGDLLNRGLLDPDPTDPSPIGLSPTDPGPTDPGPTDPGPTDPGPTNPDPTNPGPSDRGDGRGR</sequence>
<keyword evidence="3" id="KW-1185">Reference proteome</keyword>
<feature type="region of interest" description="Disordered" evidence="1">
    <location>
        <begin position="278"/>
        <end position="345"/>
    </location>
</feature>
<dbReference type="SUPFAM" id="SSF53850">
    <property type="entry name" value="Periplasmic binding protein-like II"/>
    <property type="match status" value="1"/>
</dbReference>
<dbReference type="Gene3D" id="3.40.190.10">
    <property type="entry name" value="Periplasmic binding protein-like II"/>
    <property type="match status" value="2"/>
</dbReference>
<evidence type="ECO:0000313" key="3">
    <source>
        <dbReference type="Proteomes" id="UP001596058"/>
    </source>
</evidence>
<feature type="compositionally biased region" description="Pro residues" evidence="1">
    <location>
        <begin position="308"/>
        <end position="334"/>
    </location>
</feature>